<evidence type="ECO:0000313" key="3">
    <source>
        <dbReference type="EMBL" id="SDM05154.1"/>
    </source>
</evidence>
<dbReference type="Gene3D" id="3.30.420.180">
    <property type="entry name" value="CobE/GbiG C-terminal domain"/>
    <property type="match status" value="1"/>
</dbReference>
<dbReference type="Proteomes" id="UP000199476">
    <property type="component" value="Unassembled WGS sequence"/>
</dbReference>
<dbReference type="GO" id="GO:0016829">
    <property type="term" value="F:lyase activity"/>
    <property type="evidence" value="ECO:0007669"/>
    <property type="project" value="UniProtKB-KW"/>
</dbReference>
<dbReference type="Pfam" id="PF11760">
    <property type="entry name" value="CbiG_N"/>
    <property type="match status" value="1"/>
</dbReference>
<dbReference type="Pfam" id="PF01890">
    <property type="entry name" value="CbiG_C"/>
    <property type="match status" value="1"/>
</dbReference>
<dbReference type="PANTHER" id="PTHR37477:SF1">
    <property type="entry name" value="COBALT-PRECORRIN-5A HYDROLASE"/>
    <property type="match status" value="1"/>
</dbReference>
<keyword evidence="3" id="KW-0456">Lyase</keyword>
<dbReference type="InterPro" id="IPR052553">
    <property type="entry name" value="CbiG_hydrolase"/>
</dbReference>
<feature type="domain" description="CobE/GbiG C-terminal" evidence="1">
    <location>
        <begin position="252"/>
        <end position="377"/>
    </location>
</feature>
<dbReference type="RefSeq" id="WP_089760734.1">
    <property type="nucleotide sequence ID" value="NZ_FNGO01000015.1"/>
</dbReference>
<evidence type="ECO:0000259" key="2">
    <source>
        <dbReference type="Pfam" id="PF11760"/>
    </source>
</evidence>
<dbReference type="SUPFAM" id="SSF159664">
    <property type="entry name" value="CobE/GbiG C-terminal domain-like"/>
    <property type="match status" value="1"/>
</dbReference>
<dbReference type="InterPro" id="IPR002750">
    <property type="entry name" value="CobE/GbiG_C"/>
</dbReference>
<dbReference type="PANTHER" id="PTHR37477">
    <property type="entry name" value="COBALT-PRECORRIN-5A HYDROLASE"/>
    <property type="match status" value="1"/>
</dbReference>
<dbReference type="SUPFAM" id="SSF159672">
    <property type="entry name" value="CbiG N-terminal domain-like"/>
    <property type="match status" value="1"/>
</dbReference>
<sequence>MKLAAVVVTRKGFELARQLADDFPGLDILAAGSFTEDFPESVQPLPGSLSEMAGEMMDEYDGLIFIMALGIVVRVIAPWLEDKREDPAVVTVDEAGSWVISTLSGHLGGANELAEKTADILQTEAIITTATDVRSRPALDLLAEEIGGELVPFENLKRAGSHMLAGGKLEIICAESYYKNIIEESSALNSTDREFCKNKIEFSCFGSSGSSPAEAVAAADGFPLLVSARDHDHNRFELLLGNEYIQLIPREIVIGVGARKGIESQAVIGAVMDDLKELGFHSKSLKALATADIKQEEPGIKKAAARLDVPLEIVSREEIAAEMKAPSLSDQNYSFSKFVKDKIGVGGVCEPAAVLQAKPGKLIRSKKNHGDLTTAVARTNFM</sequence>
<evidence type="ECO:0000313" key="4">
    <source>
        <dbReference type="Proteomes" id="UP000199476"/>
    </source>
</evidence>
<evidence type="ECO:0000259" key="1">
    <source>
        <dbReference type="Pfam" id="PF01890"/>
    </source>
</evidence>
<reference evidence="3 4" key="1">
    <citation type="submission" date="2016-10" db="EMBL/GenBank/DDBJ databases">
        <authorList>
            <person name="de Groot N.N."/>
        </authorList>
    </citation>
    <scope>NUCLEOTIDE SEQUENCE [LARGE SCALE GENOMIC DNA]</scope>
    <source>
        <strain evidence="3 4">SLAS-1</strain>
    </source>
</reference>
<protein>
    <submittedName>
        <fullName evidence="3">Cobalt-precorrin 5A acetaldehyde-lyase</fullName>
    </submittedName>
</protein>
<dbReference type="Gene3D" id="3.40.50.11220">
    <property type="match status" value="1"/>
</dbReference>
<dbReference type="GO" id="GO:0009236">
    <property type="term" value="P:cobalamin biosynthetic process"/>
    <property type="evidence" value="ECO:0007669"/>
    <property type="project" value="InterPro"/>
</dbReference>
<accession>A0A1G9Q2A2</accession>
<dbReference type="AlphaFoldDB" id="A0A1G9Q2A2"/>
<name>A0A1G9Q2A2_9FIRM</name>
<dbReference type="EMBL" id="FNGO01000015">
    <property type="protein sequence ID" value="SDM05154.1"/>
    <property type="molecule type" value="Genomic_DNA"/>
</dbReference>
<dbReference type="OrthoDB" id="9781023at2"/>
<keyword evidence="4" id="KW-1185">Reference proteome</keyword>
<feature type="domain" description="Cobalamin synthesis G N-terminal" evidence="2">
    <location>
        <begin position="53"/>
        <end position="132"/>
    </location>
</feature>
<dbReference type="InterPro" id="IPR021744">
    <property type="entry name" value="CbiG_N"/>
</dbReference>
<organism evidence="3 4">
    <name type="scientific">Halarsenatibacter silvermanii</name>
    <dbReference type="NCBI Taxonomy" id="321763"/>
    <lineage>
        <taxon>Bacteria</taxon>
        <taxon>Bacillati</taxon>
        <taxon>Bacillota</taxon>
        <taxon>Clostridia</taxon>
        <taxon>Halanaerobiales</taxon>
        <taxon>Halarsenatibacteraceae</taxon>
        <taxon>Halarsenatibacter</taxon>
    </lineage>
</organism>
<proteinExistence type="predicted"/>
<dbReference type="InterPro" id="IPR038029">
    <property type="entry name" value="GbiG_N_sf"/>
</dbReference>
<dbReference type="STRING" id="321763.SAMN04488692_11524"/>
<dbReference type="InterPro" id="IPR036518">
    <property type="entry name" value="CobE/GbiG_C_sf"/>
</dbReference>
<gene>
    <name evidence="3" type="ORF">SAMN04488692_11524</name>
</gene>